<evidence type="ECO:0000313" key="2">
    <source>
        <dbReference type="Proteomes" id="UP001321766"/>
    </source>
</evidence>
<dbReference type="Proteomes" id="UP001321766">
    <property type="component" value="Chromosome"/>
</dbReference>
<evidence type="ECO:0000313" key="1">
    <source>
        <dbReference type="EMBL" id="BDR52320.1"/>
    </source>
</evidence>
<accession>A0ABM8B662</accession>
<dbReference type="InterPro" id="IPR035069">
    <property type="entry name" value="TTHA1013/TTHA0281-like"/>
</dbReference>
<protein>
    <recommendedName>
        <fullName evidence="3">Antitoxin HicB</fullName>
    </recommendedName>
</protein>
<proteinExistence type="predicted"/>
<dbReference type="Pfam" id="PF05534">
    <property type="entry name" value="HicB"/>
    <property type="match status" value="1"/>
</dbReference>
<dbReference type="EMBL" id="AP026798">
    <property type="protein sequence ID" value="BDR52320.1"/>
    <property type="molecule type" value="Genomic_DNA"/>
</dbReference>
<dbReference type="InterPro" id="IPR008651">
    <property type="entry name" value="Uncharacterised_HicB"/>
</dbReference>
<dbReference type="SUPFAM" id="SSF47598">
    <property type="entry name" value="Ribbon-helix-helix"/>
    <property type="match status" value="1"/>
</dbReference>
<evidence type="ECO:0008006" key="3">
    <source>
        <dbReference type="Google" id="ProtNLM"/>
    </source>
</evidence>
<dbReference type="SUPFAM" id="SSF143100">
    <property type="entry name" value="TTHA1013/TTHA0281-like"/>
    <property type="match status" value="1"/>
</dbReference>
<organism evidence="1 2">
    <name type="scientific">Bombiscardovia nodaiensis</name>
    <dbReference type="NCBI Taxonomy" id="2932181"/>
    <lineage>
        <taxon>Bacteria</taxon>
        <taxon>Bacillati</taxon>
        <taxon>Actinomycetota</taxon>
        <taxon>Actinomycetes</taxon>
        <taxon>Bifidobacteriales</taxon>
        <taxon>Bifidobacteriaceae</taxon>
        <taxon>Bombiscardovia</taxon>
    </lineage>
</organism>
<keyword evidence="2" id="KW-1185">Reference proteome</keyword>
<dbReference type="InterPro" id="IPR010985">
    <property type="entry name" value="Ribbon_hlx_hlx"/>
</dbReference>
<gene>
    <name evidence="1" type="ORF">KIM372_02270</name>
</gene>
<name>A0ABM8B662_9BIFI</name>
<reference evidence="1 2" key="1">
    <citation type="journal article" date="2023" name="Microbiol. Spectr.">
        <title>Symbiosis of Carpenter Bees with Uncharacterized Lactic Acid Bacteria Showing NAD Auxotrophy.</title>
        <authorList>
            <person name="Kawasaki S."/>
            <person name="Ozawa K."/>
            <person name="Mori T."/>
            <person name="Yamamoto A."/>
            <person name="Ito M."/>
            <person name="Ohkuma M."/>
            <person name="Sakamoto M."/>
            <person name="Matsutani M."/>
        </authorList>
    </citation>
    <scope>NUCLEOTIDE SEQUENCE [LARGE SCALE GENOMIC DNA]</scope>
    <source>
        <strain evidence="1 2">Kim37-2</strain>
    </source>
</reference>
<sequence length="113" mass="12795">MTKTQDRYTYRVQWDEENGKFAATVAEMPSFSWIASTPEGALRGLRMIVDEAIDDMEERGEALPVPIMERHYSGHFTLRLTPEEHRMLALEAAEQGVSVNKLAESRVLARIGS</sequence>